<keyword evidence="6 8" id="KW-0472">Membrane</keyword>
<name>A0A2U1B779_9BACT</name>
<comment type="similarity">
    <text evidence="2 7">Belongs to the major facilitator superfamily. Sugar transporter (TC 2.A.1.1) family.</text>
</comment>
<dbReference type="GO" id="GO:0022857">
    <property type="term" value="F:transmembrane transporter activity"/>
    <property type="evidence" value="ECO:0007669"/>
    <property type="project" value="InterPro"/>
</dbReference>
<reference evidence="10 11" key="1">
    <citation type="submission" date="2018-04" db="EMBL/GenBank/DDBJ databases">
        <title>Genomic Encyclopedia of Type Strains, Phase IV (KMG-IV): sequencing the most valuable type-strain genomes for metagenomic binning, comparative biology and taxonomic classification.</title>
        <authorList>
            <person name="Goeker M."/>
        </authorList>
    </citation>
    <scope>NUCLEOTIDE SEQUENCE [LARGE SCALE GENOMIC DNA]</scope>
    <source>
        <strain evidence="10 11">DSM 14823</strain>
    </source>
</reference>
<evidence type="ECO:0000256" key="1">
    <source>
        <dbReference type="ARBA" id="ARBA00004141"/>
    </source>
</evidence>
<feature type="transmembrane region" description="Helical" evidence="8">
    <location>
        <begin position="465"/>
        <end position="488"/>
    </location>
</feature>
<dbReference type="PROSITE" id="PS00216">
    <property type="entry name" value="SUGAR_TRANSPORT_1"/>
    <property type="match status" value="1"/>
</dbReference>
<keyword evidence="4 8" id="KW-0812">Transmembrane</keyword>
<evidence type="ECO:0000256" key="2">
    <source>
        <dbReference type="ARBA" id="ARBA00010992"/>
    </source>
</evidence>
<dbReference type="PROSITE" id="PS50850">
    <property type="entry name" value="MFS"/>
    <property type="match status" value="1"/>
</dbReference>
<evidence type="ECO:0000256" key="8">
    <source>
        <dbReference type="SAM" id="Phobius"/>
    </source>
</evidence>
<proteinExistence type="inferred from homology"/>
<dbReference type="PRINTS" id="PR00171">
    <property type="entry name" value="SUGRTRNSPORT"/>
</dbReference>
<feature type="transmembrane region" description="Helical" evidence="8">
    <location>
        <begin position="245"/>
        <end position="271"/>
    </location>
</feature>
<dbReference type="PANTHER" id="PTHR48020">
    <property type="entry name" value="PROTON MYO-INOSITOL COTRANSPORTER"/>
    <property type="match status" value="1"/>
</dbReference>
<dbReference type="EMBL" id="QEKH01000007">
    <property type="protein sequence ID" value="PVY44377.1"/>
    <property type="molecule type" value="Genomic_DNA"/>
</dbReference>
<dbReference type="NCBIfam" id="TIGR00879">
    <property type="entry name" value="SP"/>
    <property type="match status" value="1"/>
</dbReference>
<feature type="transmembrane region" description="Helical" evidence="8">
    <location>
        <begin position="76"/>
        <end position="94"/>
    </location>
</feature>
<feature type="transmembrane region" description="Helical" evidence="8">
    <location>
        <begin position="312"/>
        <end position="333"/>
    </location>
</feature>
<evidence type="ECO:0000256" key="3">
    <source>
        <dbReference type="ARBA" id="ARBA00022448"/>
    </source>
</evidence>
<sequence>MGKGRLFLWAVTSALAGFLFGFDTVVISGAEKQIQDIWSLSGSMHGWALSSALWGTVLGALCGGFPTSRWGRRKTLIFNGILYFVSAVGSGIAWDVWSFIVFRFIGGVGVGISTIAAPLFIAEISPPRDRGKLAGLFQFNIVFGILVAYLSNYIIGNLCSVETAWRWMLGVEALPALVYTVMCFTLPESPRWLIVDAKKNAEGIEVFRKVNPGMNEQEIQELAASVEASAAAGTERTSKFWTKRLCCPILFAFLIAAFNQLSGINIILYFAPRLLSLSGLDNALAASISLGVTNLIFTFVGLWLIDKLGRRTLLYIGSAGYILSLGVCAIAFFSFSELKVVSAAIDTAGGAEQVMRIDRGEGYIAPADRERACAEYAAARKALAESTAQERYKGARVSIPAELPPAEVKAVAEQAKLEASRLLGSASMIVLVCMIVFIAAHAIGSGTIIWVFISEIFPNDQRASGQALGSFTHWIFAALLTLIFPIAIKAFDAGYMFAFFCAMMILQLIWAKTMMPETRGRSLEEIEQELSPVRRPVTEA</sequence>
<dbReference type="InterPro" id="IPR005828">
    <property type="entry name" value="MFS_sugar_transport-like"/>
</dbReference>
<evidence type="ECO:0000256" key="6">
    <source>
        <dbReference type="ARBA" id="ARBA00023136"/>
    </source>
</evidence>
<dbReference type="InterPro" id="IPR020846">
    <property type="entry name" value="MFS_dom"/>
</dbReference>
<gene>
    <name evidence="10" type="ORF">C8D82_107132</name>
</gene>
<dbReference type="GeneID" id="78294683"/>
<dbReference type="PANTHER" id="PTHR48020:SF12">
    <property type="entry name" value="PROTON MYO-INOSITOL COTRANSPORTER"/>
    <property type="match status" value="1"/>
</dbReference>
<dbReference type="InterPro" id="IPR036259">
    <property type="entry name" value="MFS_trans_sf"/>
</dbReference>
<dbReference type="Gene3D" id="1.20.1250.20">
    <property type="entry name" value="MFS general substrate transporter like domains"/>
    <property type="match status" value="2"/>
</dbReference>
<dbReference type="OrthoDB" id="9783823at2"/>
<evidence type="ECO:0000259" key="9">
    <source>
        <dbReference type="PROSITE" id="PS50850"/>
    </source>
</evidence>
<dbReference type="SUPFAM" id="SSF103473">
    <property type="entry name" value="MFS general substrate transporter"/>
    <property type="match status" value="1"/>
</dbReference>
<dbReference type="RefSeq" id="WP_116883375.1">
    <property type="nucleotide sequence ID" value="NZ_CABMMC010000262.1"/>
</dbReference>
<organism evidence="10 11">
    <name type="scientific">Victivallis vadensis</name>
    <dbReference type="NCBI Taxonomy" id="172901"/>
    <lineage>
        <taxon>Bacteria</taxon>
        <taxon>Pseudomonadati</taxon>
        <taxon>Lentisphaerota</taxon>
        <taxon>Lentisphaeria</taxon>
        <taxon>Victivallales</taxon>
        <taxon>Victivallaceae</taxon>
        <taxon>Victivallis</taxon>
    </lineage>
</organism>
<evidence type="ECO:0000256" key="5">
    <source>
        <dbReference type="ARBA" id="ARBA00022989"/>
    </source>
</evidence>
<dbReference type="AlphaFoldDB" id="A0A2U1B779"/>
<dbReference type="Pfam" id="PF00083">
    <property type="entry name" value="Sugar_tr"/>
    <property type="match status" value="2"/>
</dbReference>
<comment type="caution">
    <text evidence="10">The sequence shown here is derived from an EMBL/GenBank/DDBJ whole genome shotgun (WGS) entry which is preliminary data.</text>
</comment>
<accession>A0A2U1B779</accession>
<dbReference type="InterPro" id="IPR005829">
    <property type="entry name" value="Sugar_transporter_CS"/>
</dbReference>
<dbReference type="PROSITE" id="PS00217">
    <property type="entry name" value="SUGAR_TRANSPORT_2"/>
    <property type="match status" value="1"/>
</dbReference>
<feature type="transmembrane region" description="Helical" evidence="8">
    <location>
        <begin position="494"/>
        <end position="511"/>
    </location>
</feature>
<evidence type="ECO:0000313" key="11">
    <source>
        <dbReference type="Proteomes" id="UP000245959"/>
    </source>
</evidence>
<feature type="transmembrane region" description="Helical" evidence="8">
    <location>
        <begin position="45"/>
        <end position="64"/>
    </location>
</feature>
<feature type="transmembrane region" description="Helical" evidence="8">
    <location>
        <begin position="167"/>
        <end position="186"/>
    </location>
</feature>
<feature type="transmembrane region" description="Helical" evidence="8">
    <location>
        <begin position="133"/>
        <end position="155"/>
    </location>
</feature>
<keyword evidence="5 8" id="KW-1133">Transmembrane helix</keyword>
<comment type="subcellular location">
    <subcellularLocation>
        <location evidence="1">Membrane</location>
        <topology evidence="1">Multi-pass membrane protein</topology>
    </subcellularLocation>
</comment>
<evidence type="ECO:0000256" key="4">
    <source>
        <dbReference type="ARBA" id="ARBA00022692"/>
    </source>
</evidence>
<feature type="transmembrane region" description="Helical" evidence="8">
    <location>
        <begin position="283"/>
        <end position="305"/>
    </location>
</feature>
<dbReference type="InterPro" id="IPR050814">
    <property type="entry name" value="Myo-inositol_Transporter"/>
</dbReference>
<feature type="transmembrane region" description="Helical" evidence="8">
    <location>
        <begin position="100"/>
        <end position="121"/>
    </location>
</feature>
<evidence type="ECO:0000313" key="10">
    <source>
        <dbReference type="EMBL" id="PVY44377.1"/>
    </source>
</evidence>
<protein>
    <submittedName>
        <fullName evidence="10">Sugar porter (SP) family MFS transporter</fullName>
    </submittedName>
</protein>
<dbReference type="GO" id="GO:0016020">
    <property type="term" value="C:membrane"/>
    <property type="evidence" value="ECO:0007669"/>
    <property type="project" value="UniProtKB-SubCell"/>
</dbReference>
<evidence type="ECO:0000256" key="7">
    <source>
        <dbReference type="RuleBase" id="RU003346"/>
    </source>
</evidence>
<feature type="domain" description="Major facilitator superfamily (MFS) profile" evidence="9">
    <location>
        <begin position="9"/>
        <end position="519"/>
    </location>
</feature>
<dbReference type="InterPro" id="IPR003663">
    <property type="entry name" value="Sugar/inositol_transpt"/>
</dbReference>
<keyword evidence="3 7" id="KW-0813">Transport</keyword>
<feature type="transmembrane region" description="Helical" evidence="8">
    <location>
        <begin position="428"/>
        <end position="453"/>
    </location>
</feature>
<dbReference type="Proteomes" id="UP000245959">
    <property type="component" value="Unassembled WGS sequence"/>
</dbReference>
<keyword evidence="11" id="KW-1185">Reference proteome</keyword>